<proteinExistence type="predicted"/>
<gene>
    <name evidence="1" type="ORF">GcM1_239066</name>
</gene>
<dbReference type="EMBL" id="MCBS01023955">
    <property type="protein sequence ID" value="RKF74461.1"/>
    <property type="molecule type" value="Genomic_DNA"/>
</dbReference>
<reference evidence="1 2" key="1">
    <citation type="journal article" date="2018" name="BMC Genomics">
        <title>Comparative genome analyses reveal sequence features reflecting distinct modes of host-adaptation between dicot and monocot powdery mildew.</title>
        <authorList>
            <person name="Wu Y."/>
            <person name="Ma X."/>
            <person name="Pan Z."/>
            <person name="Kale S.D."/>
            <person name="Song Y."/>
            <person name="King H."/>
            <person name="Zhang Q."/>
            <person name="Presley C."/>
            <person name="Deng X."/>
            <person name="Wei C.I."/>
            <person name="Xiao S."/>
        </authorList>
    </citation>
    <scope>NUCLEOTIDE SEQUENCE [LARGE SCALE GENOMIC DNA]</scope>
    <source>
        <strain evidence="1">UMSG1</strain>
    </source>
</reference>
<dbReference type="AlphaFoldDB" id="A0A420IIV9"/>
<accession>A0A420IIV9</accession>
<evidence type="ECO:0000313" key="2">
    <source>
        <dbReference type="Proteomes" id="UP000285326"/>
    </source>
</evidence>
<protein>
    <submittedName>
        <fullName evidence="1">Putative integral membrane protein duf125</fullName>
    </submittedName>
</protein>
<sequence length="358" mass="41571">MDAELSHTVFIRRPNLLRSDGGLELMPEICLRVAEILIDSDPKIIGRLFLISKSYNTLLMSYEKSVTKLFSRHKSQLKYVNGSKIMILSSQIGLKSTVLKIQTYPWLSEMRCRIATVKFLLENEITEMVNTIDGWPSLNVSKNELHLRSKWFKTNALFLLFRLADCAAGFHTTEAIRNQQSKFLYSLSIRELAFLGVMVEIIGHNFFIITKRSILEYDIFKEPVRDLLPLQPTSHFNSISEEQINHLNGDDWIRETMCVFEDLIQRYGPFFALAYLEGPKRNFKQPYQWACNKIKEGLKNMNSFELGYTMSYASLQSVVWRVFVQKYGCSGKDSWIIAKGLVENEMMAYRSDENSHFF</sequence>
<comment type="caution">
    <text evidence="1">The sequence shown here is derived from an EMBL/GenBank/DDBJ whole genome shotgun (WGS) entry which is preliminary data.</text>
</comment>
<organism evidence="1 2">
    <name type="scientific">Golovinomyces cichoracearum</name>
    <dbReference type="NCBI Taxonomy" id="62708"/>
    <lineage>
        <taxon>Eukaryota</taxon>
        <taxon>Fungi</taxon>
        <taxon>Dikarya</taxon>
        <taxon>Ascomycota</taxon>
        <taxon>Pezizomycotina</taxon>
        <taxon>Leotiomycetes</taxon>
        <taxon>Erysiphales</taxon>
        <taxon>Erysiphaceae</taxon>
        <taxon>Golovinomyces</taxon>
    </lineage>
</organism>
<evidence type="ECO:0000313" key="1">
    <source>
        <dbReference type="EMBL" id="RKF74461.1"/>
    </source>
</evidence>
<dbReference type="Proteomes" id="UP000285326">
    <property type="component" value="Unassembled WGS sequence"/>
</dbReference>
<name>A0A420IIV9_9PEZI</name>